<evidence type="ECO:0000313" key="5">
    <source>
        <dbReference type="Proteomes" id="UP000823046"/>
    </source>
</evidence>
<dbReference type="SMART" id="SM00248">
    <property type="entry name" value="ANK"/>
    <property type="match status" value="1"/>
</dbReference>
<gene>
    <name evidence="4" type="ORF">IE077_003622</name>
</gene>
<keyword evidence="1" id="KW-0677">Repeat</keyword>
<evidence type="ECO:0000256" key="3">
    <source>
        <dbReference type="PROSITE-ProRule" id="PRU00023"/>
    </source>
</evidence>
<keyword evidence="5" id="KW-1185">Reference proteome</keyword>
<dbReference type="InterPro" id="IPR002110">
    <property type="entry name" value="Ankyrin_rpt"/>
</dbReference>
<protein>
    <submittedName>
        <fullName evidence="4">Uncharacterized protein</fullName>
    </submittedName>
</protein>
<dbReference type="EMBL" id="JADAQX010001349">
    <property type="protein sequence ID" value="KAF8817845.1"/>
    <property type="molecule type" value="Genomic_DNA"/>
</dbReference>
<comment type="caution">
    <text evidence="4">The sequence shown here is derived from an EMBL/GenBank/DDBJ whole genome shotgun (WGS) entry which is preliminary data.</text>
</comment>
<evidence type="ECO:0000256" key="2">
    <source>
        <dbReference type="ARBA" id="ARBA00023043"/>
    </source>
</evidence>
<organism evidence="4 5">
    <name type="scientific">Cardiosporidium cionae</name>
    <dbReference type="NCBI Taxonomy" id="476202"/>
    <lineage>
        <taxon>Eukaryota</taxon>
        <taxon>Sar</taxon>
        <taxon>Alveolata</taxon>
        <taxon>Apicomplexa</taxon>
        <taxon>Aconoidasida</taxon>
        <taxon>Nephromycida</taxon>
        <taxon>Cardiosporidium</taxon>
    </lineage>
</organism>
<dbReference type="Proteomes" id="UP000823046">
    <property type="component" value="Unassembled WGS sequence"/>
</dbReference>
<dbReference type="PANTHER" id="PTHR24171:SF9">
    <property type="entry name" value="ANKYRIN REPEAT DOMAIN-CONTAINING PROTEIN 39"/>
    <property type="match status" value="1"/>
</dbReference>
<keyword evidence="2 3" id="KW-0040">ANK repeat</keyword>
<dbReference type="SUPFAM" id="SSF48403">
    <property type="entry name" value="Ankyrin repeat"/>
    <property type="match status" value="1"/>
</dbReference>
<dbReference type="PROSITE" id="PS50297">
    <property type="entry name" value="ANK_REP_REGION"/>
    <property type="match status" value="1"/>
</dbReference>
<dbReference type="PROSITE" id="PS50088">
    <property type="entry name" value="ANK_REPEAT"/>
    <property type="match status" value="1"/>
</dbReference>
<proteinExistence type="predicted"/>
<reference evidence="4 5" key="1">
    <citation type="journal article" date="2020" name="bioRxiv">
        <title>Metabolic contributions of an alphaproteobacterial endosymbiont in the apicomplexan Cardiosporidium cionae.</title>
        <authorList>
            <person name="Hunter E.S."/>
            <person name="Paight C.J."/>
            <person name="Lane C.E."/>
        </authorList>
    </citation>
    <scope>NUCLEOTIDE SEQUENCE [LARGE SCALE GENOMIC DNA]</scope>
    <source>
        <strain evidence="4">ESH_2018</strain>
    </source>
</reference>
<dbReference type="PANTHER" id="PTHR24171">
    <property type="entry name" value="ANKYRIN REPEAT DOMAIN-CONTAINING PROTEIN 39-RELATED"/>
    <property type="match status" value="1"/>
</dbReference>
<sequence length="85" mass="9364">MELIAAAGRSDILEVRKLLSEGYNINAVDNYGYTPLHNAALNGNIDIVQYLVDKGCDINAVDNYGNTLLHRAAKKNIDIAQYLIN</sequence>
<dbReference type="Gene3D" id="1.25.40.20">
    <property type="entry name" value="Ankyrin repeat-containing domain"/>
    <property type="match status" value="1"/>
</dbReference>
<dbReference type="InterPro" id="IPR036770">
    <property type="entry name" value="Ankyrin_rpt-contain_sf"/>
</dbReference>
<feature type="repeat" description="ANK" evidence="3">
    <location>
        <begin position="31"/>
        <end position="63"/>
    </location>
</feature>
<dbReference type="Pfam" id="PF12796">
    <property type="entry name" value="Ank_2"/>
    <property type="match status" value="1"/>
</dbReference>
<evidence type="ECO:0000256" key="1">
    <source>
        <dbReference type="ARBA" id="ARBA00022737"/>
    </source>
</evidence>
<evidence type="ECO:0000313" key="4">
    <source>
        <dbReference type="EMBL" id="KAF8817845.1"/>
    </source>
</evidence>
<accession>A0ABQ7J438</accession>
<name>A0ABQ7J438_9APIC</name>